<dbReference type="Proteomes" id="UP000054248">
    <property type="component" value="Unassembled WGS sequence"/>
</dbReference>
<feature type="coiled-coil region" evidence="1">
    <location>
        <begin position="39"/>
        <end position="68"/>
    </location>
</feature>
<dbReference type="AlphaFoldDB" id="A0A0C3L917"/>
<sequence length="83" mass="9216">MISGSAVKETEATNQSNMPRPNAEPHREAATSPPMWLELEEKQARIRLAEAELQVAEARAKVEAARHAVIEHKLKMARAGMRS</sequence>
<feature type="region of interest" description="Disordered" evidence="2">
    <location>
        <begin position="1"/>
        <end position="35"/>
    </location>
</feature>
<accession>A0A0C3L917</accession>
<reference evidence="3 4" key="1">
    <citation type="submission" date="2014-04" db="EMBL/GenBank/DDBJ databases">
        <authorList>
            <consortium name="DOE Joint Genome Institute"/>
            <person name="Kuo A."/>
            <person name="Girlanda M."/>
            <person name="Perotto S."/>
            <person name="Kohler A."/>
            <person name="Nagy L.G."/>
            <person name="Floudas D."/>
            <person name="Copeland A."/>
            <person name="Barry K.W."/>
            <person name="Cichocki N."/>
            <person name="Veneault-Fourrey C."/>
            <person name="LaButti K."/>
            <person name="Lindquist E.A."/>
            <person name="Lipzen A."/>
            <person name="Lundell T."/>
            <person name="Morin E."/>
            <person name="Murat C."/>
            <person name="Sun H."/>
            <person name="Tunlid A."/>
            <person name="Henrissat B."/>
            <person name="Grigoriev I.V."/>
            <person name="Hibbett D.S."/>
            <person name="Martin F."/>
            <person name="Nordberg H.P."/>
            <person name="Cantor M.N."/>
            <person name="Hua S.X."/>
        </authorList>
    </citation>
    <scope>NUCLEOTIDE SEQUENCE [LARGE SCALE GENOMIC DNA]</scope>
    <source>
        <strain evidence="3 4">MUT 4182</strain>
    </source>
</reference>
<dbReference type="EMBL" id="KN823329">
    <property type="protein sequence ID" value="KIO17942.1"/>
    <property type="molecule type" value="Genomic_DNA"/>
</dbReference>
<protein>
    <submittedName>
        <fullName evidence="3">Uncharacterized protein</fullName>
    </submittedName>
</protein>
<evidence type="ECO:0000256" key="1">
    <source>
        <dbReference type="SAM" id="Coils"/>
    </source>
</evidence>
<dbReference type="HOGENOM" id="CLU_2544284_0_0_1"/>
<evidence type="ECO:0000256" key="2">
    <source>
        <dbReference type="SAM" id="MobiDB-lite"/>
    </source>
</evidence>
<evidence type="ECO:0000313" key="3">
    <source>
        <dbReference type="EMBL" id="KIO17942.1"/>
    </source>
</evidence>
<reference evidence="4" key="2">
    <citation type="submission" date="2015-01" db="EMBL/GenBank/DDBJ databases">
        <title>Evolutionary Origins and Diversification of the Mycorrhizal Mutualists.</title>
        <authorList>
            <consortium name="DOE Joint Genome Institute"/>
            <consortium name="Mycorrhizal Genomics Consortium"/>
            <person name="Kohler A."/>
            <person name="Kuo A."/>
            <person name="Nagy L.G."/>
            <person name="Floudas D."/>
            <person name="Copeland A."/>
            <person name="Barry K.W."/>
            <person name="Cichocki N."/>
            <person name="Veneault-Fourrey C."/>
            <person name="LaButti K."/>
            <person name="Lindquist E.A."/>
            <person name="Lipzen A."/>
            <person name="Lundell T."/>
            <person name="Morin E."/>
            <person name="Murat C."/>
            <person name="Riley R."/>
            <person name="Ohm R."/>
            <person name="Sun H."/>
            <person name="Tunlid A."/>
            <person name="Henrissat B."/>
            <person name="Grigoriev I.V."/>
            <person name="Hibbett D.S."/>
            <person name="Martin F."/>
        </authorList>
    </citation>
    <scope>NUCLEOTIDE SEQUENCE [LARGE SCALE GENOMIC DNA]</scope>
    <source>
        <strain evidence="4">MUT 4182</strain>
    </source>
</reference>
<keyword evidence="1" id="KW-0175">Coiled coil</keyword>
<keyword evidence="4" id="KW-1185">Reference proteome</keyword>
<evidence type="ECO:0000313" key="4">
    <source>
        <dbReference type="Proteomes" id="UP000054248"/>
    </source>
</evidence>
<gene>
    <name evidence="3" type="ORF">M407DRAFT_32380</name>
</gene>
<proteinExistence type="predicted"/>
<organism evidence="3 4">
    <name type="scientific">Tulasnella calospora MUT 4182</name>
    <dbReference type="NCBI Taxonomy" id="1051891"/>
    <lineage>
        <taxon>Eukaryota</taxon>
        <taxon>Fungi</taxon>
        <taxon>Dikarya</taxon>
        <taxon>Basidiomycota</taxon>
        <taxon>Agaricomycotina</taxon>
        <taxon>Agaricomycetes</taxon>
        <taxon>Cantharellales</taxon>
        <taxon>Tulasnellaceae</taxon>
        <taxon>Tulasnella</taxon>
    </lineage>
</organism>
<name>A0A0C3L917_9AGAM</name>